<feature type="transmembrane region" description="Helical" evidence="6">
    <location>
        <begin position="249"/>
        <end position="269"/>
    </location>
</feature>
<evidence type="ECO:0000313" key="8">
    <source>
        <dbReference type="Proteomes" id="UP000192634"/>
    </source>
</evidence>
<name>A0A1W1YGF0_9MICO</name>
<accession>A0A1W1YGF0</accession>
<evidence type="ECO:0000313" key="7">
    <source>
        <dbReference type="EMBL" id="SMC35300.1"/>
    </source>
</evidence>
<comment type="similarity">
    <text evidence="2 6">Belongs to the 4-toluene sulfonate uptake permease (TSUP) (TC 2.A.102) family.</text>
</comment>
<dbReference type="InterPro" id="IPR051598">
    <property type="entry name" value="TSUP/Inactive_protease-like"/>
</dbReference>
<sequence length="270" mass="26941">MHTAALLAVIPLGLAVGLALGALGGGGSILAVPVLVHLLGQGPVAATTSSLIIVGITSVLSLPAHHRAGRVRLGQGLTFGLLGVLGAVAGSAASRAVEPDVLMTAFAVLMTVVAVLMLRRGTRPEPDLRPHEPILTLNPVTCACPRLLKLVVAASLVGLLTGFLGVGGGFVVVPALVMVLGFPMPVAVGTSLLVIAVNSATSLVARFQHGAGELDWPLILGFAAAAVVASLLGSRVADRIPAQRLSKAFAVLVLGVAALTAAQALPGLLA</sequence>
<evidence type="ECO:0000256" key="5">
    <source>
        <dbReference type="ARBA" id="ARBA00023136"/>
    </source>
</evidence>
<feature type="transmembrane region" description="Helical" evidence="6">
    <location>
        <begin position="101"/>
        <end position="119"/>
    </location>
</feature>
<evidence type="ECO:0000256" key="1">
    <source>
        <dbReference type="ARBA" id="ARBA00004141"/>
    </source>
</evidence>
<evidence type="ECO:0000256" key="6">
    <source>
        <dbReference type="RuleBase" id="RU363041"/>
    </source>
</evidence>
<keyword evidence="3 6" id="KW-0812">Transmembrane</keyword>
<dbReference type="OrthoDB" id="528320at2"/>
<feature type="transmembrane region" description="Helical" evidence="6">
    <location>
        <begin position="76"/>
        <end position="95"/>
    </location>
</feature>
<evidence type="ECO:0000256" key="2">
    <source>
        <dbReference type="ARBA" id="ARBA00009142"/>
    </source>
</evidence>
<organism evidence="7 8">
    <name type="scientific">Janibacter indicus</name>
    <dbReference type="NCBI Taxonomy" id="857417"/>
    <lineage>
        <taxon>Bacteria</taxon>
        <taxon>Bacillati</taxon>
        <taxon>Actinomycetota</taxon>
        <taxon>Actinomycetes</taxon>
        <taxon>Micrococcales</taxon>
        <taxon>Intrasporangiaceae</taxon>
        <taxon>Janibacter</taxon>
    </lineage>
</organism>
<dbReference type="PANTHER" id="PTHR43701">
    <property type="entry name" value="MEMBRANE TRANSPORTER PROTEIN MJ0441-RELATED"/>
    <property type="match status" value="1"/>
</dbReference>
<dbReference type="Proteomes" id="UP000192634">
    <property type="component" value="Unassembled WGS sequence"/>
</dbReference>
<dbReference type="GO" id="GO:0005886">
    <property type="term" value="C:plasma membrane"/>
    <property type="evidence" value="ECO:0007669"/>
    <property type="project" value="UniProtKB-SubCell"/>
</dbReference>
<keyword evidence="5 6" id="KW-0472">Membrane</keyword>
<proteinExistence type="inferred from homology"/>
<feature type="transmembrane region" description="Helical" evidence="6">
    <location>
        <begin position="217"/>
        <end position="237"/>
    </location>
</feature>
<keyword evidence="4 6" id="KW-1133">Transmembrane helix</keyword>
<reference evidence="7 8" key="1">
    <citation type="submission" date="2017-04" db="EMBL/GenBank/DDBJ databases">
        <authorList>
            <person name="Afonso C.L."/>
            <person name="Miller P.J."/>
            <person name="Scott M.A."/>
            <person name="Spackman E."/>
            <person name="Goraichik I."/>
            <person name="Dimitrov K.M."/>
            <person name="Suarez D.L."/>
            <person name="Swayne D.E."/>
        </authorList>
    </citation>
    <scope>NUCLEOTIDE SEQUENCE [LARGE SCALE GENOMIC DNA]</scope>
    <source>
        <strain evidence="7 8">CGMCC 1.12511</strain>
    </source>
</reference>
<protein>
    <recommendedName>
        <fullName evidence="6">Probable membrane transporter protein</fullName>
    </recommendedName>
</protein>
<feature type="transmembrane region" description="Helical" evidence="6">
    <location>
        <begin position="156"/>
        <end position="180"/>
    </location>
</feature>
<feature type="transmembrane region" description="Helical" evidence="6">
    <location>
        <begin position="41"/>
        <end position="64"/>
    </location>
</feature>
<gene>
    <name evidence="7" type="ORF">SAMN06296429_10227</name>
</gene>
<evidence type="ECO:0000256" key="4">
    <source>
        <dbReference type="ARBA" id="ARBA00022989"/>
    </source>
</evidence>
<dbReference type="AlphaFoldDB" id="A0A1W1YGF0"/>
<keyword evidence="6" id="KW-1003">Cell membrane</keyword>
<dbReference type="EMBL" id="FWXN01000002">
    <property type="protein sequence ID" value="SMC35300.1"/>
    <property type="molecule type" value="Genomic_DNA"/>
</dbReference>
<comment type="subcellular location">
    <subcellularLocation>
        <location evidence="6">Cell membrane</location>
        <topology evidence="6">Multi-pass membrane protein</topology>
    </subcellularLocation>
    <subcellularLocation>
        <location evidence="1">Membrane</location>
        <topology evidence="1">Multi-pass membrane protein</topology>
    </subcellularLocation>
</comment>
<feature type="transmembrane region" description="Helical" evidence="6">
    <location>
        <begin position="186"/>
        <end position="205"/>
    </location>
</feature>
<evidence type="ECO:0000256" key="3">
    <source>
        <dbReference type="ARBA" id="ARBA00022692"/>
    </source>
</evidence>
<dbReference type="PANTHER" id="PTHR43701:SF2">
    <property type="entry name" value="MEMBRANE TRANSPORTER PROTEIN YJNA-RELATED"/>
    <property type="match status" value="1"/>
</dbReference>
<dbReference type="InterPro" id="IPR002781">
    <property type="entry name" value="TM_pro_TauE-like"/>
</dbReference>
<dbReference type="Pfam" id="PF01925">
    <property type="entry name" value="TauE"/>
    <property type="match status" value="1"/>
</dbReference>
<dbReference type="RefSeq" id="WP_084449624.1">
    <property type="nucleotide sequence ID" value="NZ_FWXN01000002.1"/>
</dbReference>